<evidence type="ECO:0000313" key="2">
    <source>
        <dbReference type="Proteomes" id="UP000283442"/>
    </source>
</evidence>
<evidence type="ECO:0000313" key="1">
    <source>
        <dbReference type="EMBL" id="RHF52993.1"/>
    </source>
</evidence>
<accession>A0A414NZ81</accession>
<dbReference type="OrthoDB" id="1667083at2"/>
<keyword evidence="1" id="KW-0808">Transferase</keyword>
<dbReference type="Proteomes" id="UP000283442">
    <property type="component" value="Unassembled WGS sequence"/>
</dbReference>
<dbReference type="RefSeq" id="WP_005841899.1">
    <property type="nucleotide sequence ID" value="NZ_CABKNT010000005.1"/>
</dbReference>
<proteinExistence type="predicted"/>
<sequence>MRFDVRGVKPEVVAAIAAAIQMMTRPEHKVVALRIRRSDEWSLSARGGRRG</sequence>
<protein>
    <submittedName>
        <fullName evidence="1">Methylmalonyl-CoA carboxyltransferase</fullName>
    </submittedName>
</protein>
<organism evidence="1 2">
    <name type="scientific">Mitsuokella multacida</name>
    <dbReference type="NCBI Taxonomy" id="52226"/>
    <lineage>
        <taxon>Bacteria</taxon>
        <taxon>Bacillati</taxon>
        <taxon>Bacillota</taxon>
        <taxon>Negativicutes</taxon>
        <taxon>Selenomonadales</taxon>
        <taxon>Selenomonadaceae</taxon>
        <taxon>Mitsuokella</taxon>
    </lineage>
</organism>
<comment type="caution">
    <text evidence="1">The sequence shown here is derived from an EMBL/GenBank/DDBJ whole genome shotgun (WGS) entry which is preliminary data.</text>
</comment>
<dbReference type="EMBL" id="QRHE01000002">
    <property type="protein sequence ID" value="RHF52993.1"/>
    <property type="molecule type" value="Genomic_DNA"/>
</dbReference>
<dbReference type="GO" id="GO:0016740">
    <property type="term" value="F:transferase activity"/>
    <property type="evidence" value="ECO:0007669"/>
    <property type="project" value="UniProtKB-KW"/>
</dbReference>
<name>A0A414NZ81_9FIRM</name>
<dbReference type="GeneID" id="93481914"/>
<dbReference type="AlphaFoldDB" id="A0A414NZ81"/>
<gene>
    <name evidence="1" type="ORF">DW674_03575</name>
</gene>
<reference evidence="1 2" key="1">
    <citation type="submission" date="2018-08" db="EMBL/GenBank/DDBJ databases">
        <title>A genome reference for cultivated species of the human gut microbiota.</title>
        <authorList>
            <person name="Zou Y."/>
            <person name="Xue W."/>
            <person name="Luo G."/>
        </authorList>
    </citation>
    <scope>NUCLEOTIDE SEQUENCE [LARGE SCALE GENOMIC DNA]</scope>
    <source>
        <strain evidence="1 2">AM25-21AC</strain>
    </source>
</reference>